<evidence type="ECO:0000313" key="2">
    <source>
        <dbReference type="EMBL" id="CEG50002.1"/>
    </source>
</evidence>
<dbReference type="InterPro" id="IPR032466">
    <property type="entry name" value="Metal_Hydrolase"/>
</dbReference>
<dbReference type="GO" id="GO:0046872">
    <property type="term" value="F:metal ion binding"/>
    <property type="evidence" value="ECO:0007669"/>
    <property type="project" value="UniProtKB-KW"/>
</dbReference>
<evidence type="ECO:0000256" key="1">
    <source>
        <dbReference type="PIRSR" id="PIRSR005902-1"/>
    </source>
</evidence>
<dbReference type="PANTHER" id="PTHR47176:SF1">
    <property type="entry name" value="OS04G0577500 PROTEIN"/>
    <property type="match status" value="1"/>
</dbReference>
<dbReference type="InterPro" id="IPR001130">
    <property type="entry name" value="TatD-like"/>
</dbReference>
<dbReference type="Gene3D" id="3.20.20.140">
    <property type="entry name" value="Metal-dependent hydrolases"/>
    <property type="match status" value="1"/>
</dbReference>
<name>A0A0P1B6B5_PLAHL</name>
<dbReference type="GO" id="GO:0016788">
    <property type="term" value="F:hydrolase activity, acting on ester bonds"/>
    <property type="evidence" value="ECO:0007669"/>
    <property type="project" value="InterPro"/>
</dbReference>
<keyword evidence="1" id="KW-0479">Metal-binding</keyword>
<reference evidence="3" key="1">
    <citation type="submission" date="2014-09" db="EMBL/GenBank/DDBJ databases">
        <authorList>
            <person name="Sharma Rahul"/>
            <person name="Thines Marco"/>
        </authorList>
    </citation>
    <scope>NUCLEOTIDE SEQUENCE [LARGE SCALE GENOMIC DNA]</scope>
</reference>
<dbReference type="OMA" id="ELERTCM"/>
<accession>A0A0P1B6B5</accession>
<feature type="binding site" evidence="1">
    <location>
        <position position="161"/>
    </location>
    <ligand>
        <name>a divalent metal cation</name>
        <dbReference type="ChEBI" id="CHEBI:60240"/>
        <label>1</label>
    </ligand>
</feature>
<evidence type="ECO:0000313" key="3">
    <source>
        <dbReference type="Proteomes" id="UP000054928"/>
    </source>
</evidence>
<dbReference type="Pfam" id="PF01026">
    <property type="entry name" value="TatD_DNase"/>
    <property type="match status" value="1"/>
</dbReference>
<feature type="binding site" evidence="1">
    <location>
        <position position="40"/>
    </location>
    <ligand>
        <name>a divalent metal cation</name>
        <dbReference type="ChEBI" id="CHEBI:60240"/>
        <label>1</label>
    </ligand>
</feature>
<feature type="binding site" evidence="1">
    <location>
        <position position="78"/>
    </location>
    <ligand>
        <name>a divalent metal cation</name>
        <dbReference type="ChEBI" id="CHEBI:60240"/>
        <label>2</label>
    </ligand>
</feature>
<dbReference type="GeneID" id="36402789"/>
<dbReference type="AlphaFoldDB" id="A0A0P1B6B5"/>
<feature type="binding site" evidence="1">
    <location>
        <position position="107"/>
    </location>
    <ligand>
        <name>a divalent metal cation</name>
        <dbReference type="ChEBI" id="CHEBI:60240"/>
        <label>2</label>
    </ligand>
</feature>
<dbReference type="OrthoDB" id="6079689at2759"/>
<proteinExistence type="predicted"/>
<dbReference type="RefSeq" id="XP_024586371.1">
    <property type="nucleotide sequence ID" value="XM_024721254.1"/>
</dbReference>
<keyword evidence="3" id="KW-1185">Reference proteome</keyword>
<sequence>MIKIVPAFGIHPWWSHQSNTDSLKLLLDILMQYPTASVGEIGLCKSVRGRQVPLDVQVETFKSQLGIAAELKRACVLHCVGHFDKLLGILQGVRHASGKLPPILILHSFSGSPDMMRSFLRLQETKVFISFNAKQLTDPRMKKVVACCKEVPLEALLLETDAPDQAPSIEHVSQLFKNEKWGDAGVPLLLSENSAAVNEPCMVKLALQSATELRGIRIDELATLVYQNSKLAFGIDDSDSN</sequence>
<organism evidence="2 3">
    <name type="scientific">Plasmopara halstedii</name>
    <name type="common">Downy mildew of sunflower</name>
    <dbReference type="NCBI Taxonomy" id="4781"/>
    <lineage>
        <taxon>Eukaryota</taxon>
        <taxon>Sar</taxon>
        <taxon>Stramenopiles</taxon>
        <taxon>Oomycota</taxon>
        <taxon>Peronosporomycetes</taxon>
        <taxon>Peronosporales</taxon>
        <taxon>Peronosporaceae</taxon>
        <taxon>Plasmopara</taxon>
    </lineage>
</organism>
<dbReference type="PANTHER" id="PTHR47176">
    <property type="entry name" value="OSJNBA0020J04.13 PROTEIN"/>
    <property type="match status" value="1"/>
</dbReference>
<protein>
    <submittedName>
        <fullName evidence="2">Deoxyribonuclease ycfh</fullName>
    </submittedName>
</protein>
<dbReference type="PIRSF" id="PIRSF005902">
    <property type="entry name" value="DNase_TatD"/>
    <property type="match status" value="1"/>
</dbReference>
<dbReference type="Proteomes" id="UP000054928">
    <property type="component" value="Unassembled WGS sequence"/>
</dbReference>
<dbReference type="SUPFAM" id="SSF51556">
    <property type="entry name" value="Metallo-dependent hydrolases"/>
    <property type="match status" value="1"/>
</dbReference>
<dbReference type="EMBL" id="CCYD01003101">
    <property type="protein sequence ID" value="CEG50002.1"/>
    <property type="molecule type" value="Genomic_DNA"/>
</dbReference>